<proteinExistence type="predicted"/>
<feature type="transmembrane region" description="Helical" evidence="5">
    <location>
        <begin position="90"/>
        <end position="115"/>
    </location>
</feature>
<evidence type="ECO:0000256" key="4">
    <source>
        <dbReference type="ARBA" id="ARBA00023136"/>
    </source>
</evidence>
<keyword evidence="4 5" id="KW-0472">Membrane</keyword>
<evidence type="ECO:0000256" key="1">
    <source>
        <dbReference type="ARBA" id="ARBA00004141"/>
    </source>
</evidence>
<dbReference type="OrthoDB" id="432483at2759"/>
<evidence type="ECO:0000313" key="8">
    <source>
        <dbReference type="Proteomes" id="UP000784294"/>
    </source>
</evidence>
<dbReference type="GO" id="GO:0042391">
    <property type="term" value="P:regulation of membrane potential"/>
    <property type="evidence" value="ECO:0007669"/>
    <property type="project" value="TreeGrafter"/>
</dbReference>
<evidence type="ECO:0000256" key="2">
    <source>
        <dbReference type="ARBA" id="ARBA00022692"/>
    </source>
</evidence>
<dbReference type="PANTHER" id="PTHR10217:SF548">
    <property type="entry name" value="GH12235P"/>
    <property type="match status" value="1"/>
</dbReference>
<evidence type="ECO:0000313" key="7">
    <source>
        <dbReference type="EMBL" id="VEL11010.1"/>
    </source>
</evidence>
<protein>
    <recommendedName>
        <fullName evidence="6">Ion transport domain-containing protein</fullName>
    </recommendedName>
</protein>
<dbReference type="Proteomes" id="UP000784294">
    <property type="component" value="Unassembled WGS sequence"/>
</dbReference>
<dbReference type="InterPro" id="IPR050818">
    <property type="entry name" value="KCNH_animal-type"/>
</dbReference>
<feature type="domain" description="Ion transport" evidence="6">
    <location>
        <begin position="34"/>
        <end position="117"/>
    </location>
</feature>
<dbReference type="Pfam" id="PF00520">
    <property type="entry name" value="Ion_trans"/>
    <property type="match status" value="1"/>
</dbReference>
<reference evidence="7" key="1">
    <citation type="submission" date="2018-11" db="EMBL/GenBank/DDBJ databases">
        <authorList>
            <consortium name="Pathogen Informatics"/>
        </authorList>
    </citation>
    <scope>NUCLEOTIDE SEQUENCE</scope>
</reference>
<comment type="caution">
    <text evidence="7">The sequence shown here is derived from an EMBL/GenBank/DDBJ whole genome shotgun (WGS) entry which is preliminary data.</text>
</comment>
<dbReference type="SUPFAM" id="SSF81324">
    <property type="entry name" value="Voltage-gated potassium channels"/>
    <property type="match status" value="1"/>
</dbReference>
<dbReference type="PANTHER" id="PTHR10217">
    <property type="entry name" value="VOLTAGE AND LIGAND GATED POTASSIUM CHANNEL"/>
    <property type="match status" value="1"/>
</dbReference>
<dbReference type="AlphaFoldDB" id="A0A3S4ZSL9"/>
<gene>
    <name evidence="7" type="ORF">PXEA_LOCUS4450</name>
</gene>
<organism evidence="7 8">
    <name type="scientific">Protopolystoma xenopodis</name>
    <dbReference type="NCBI Taxonomy" id="117903"/>
    <lineage>
        <taxon>Eukaryota</taxon>
        <taxon>Metazoa</taxon>
        <taxon>Spiralia</taxon>
        <taxon>Lophotrochozoa</taxon>
        <taxon>Platyhelminthes</taxon>
        <taxon>Monogenea</taxon>
        <taxon>Polyopisthocotylea</taxon>
        <taxon>Polystomatidea</taxon>
        <taxon>Polystomatidae</taxon>
        <taxon>Protopolystoma</taxon>
    </lineage>
</organism>
<dbReference type="GO" id="GO:0005886">
    <property type="term" value="C:plasma membrane"/>
    <property type="evidence" value="ECO:0007669"/>
    <property type="project" value="TreeGrafter"/>
</dbReference>
<keyword evidence="2 5" id="KW-0812">Transmembrane</keyword>
<name>A0A3S4ZSL9_9PLAT</name>
<keyword evidence="3 5" id="KW-1133">Transmembrane helix</keyword>
<dbReference type="EMBL" id="CAAALY010010591">
    <property type="protein sequence ID" value="VEL11010.1"/>
    <property type="molecule type" value="Genomic_DNA"/>
</dbReference>
<keyword evidence="8" id="KW-1185">Reference proteome</keyword>
<accession>A0A3S4ZSL9</accession>
<evidence type="ECO:0000259" key="6">
    <source>
        <dbReference type="Pfam" id="PF00520"/>
    </source>
</evidence>
<evidence type="ECO:0000256" key="3">
    <source>
        <dbReference type="ARBA" id="ARBA00022989"/>
    </source>
</evidence>
<dbReference type="GO" id="GO:0005242">
    <property type="term" value="F:inward rectifier potassium channel activity"/>
    <property type="evidence" value="ECO:0007669"/>
    <property type="project" value="TreeGrafter"/>
</dbReference>
<dbReference type="InterPro" id="IPR005821">
    <property type="entry name" value="Ion_trans_dom"/>
</dbReference>
<sequence>MGNYTFTSCLSSLRLRCLSSCISSFVPPSVLLSVCTVVCLSGFVVEVCRVSVRMYESCETITISNVLKSTRLLRILRVARRIQIYMEYGVAVMLLLMATFTLVAHWLACIFYAIAYVERDGLHAKVSLSLKLPIFELDTLSLAYTD</sequence>
<evidence type="ECO:0000256" key="5">
    <source>
        <dbReference type="SAM" id="Phobius"/>
    </source>
</evidence>
<feature type="transmembrane region" description="Helical" evidence="5">
    <location>
        <begin position="25"/>
        <end position="45"/>
    </location>
</feature>
<comment type="subcellular location">
    <subcellularLocation>
        <location evidence="1">Membrane</location>
        <topology evidence="1">Multi-pass membrane protein</topology>
    </subcellularLocation>
</comment>